<dbReference type="AlphaFoldDB" id="A0A8X6QFM2"/>
<evidence type="ECO:0000256" key="1">
    <source>
        <dbReference type="SAM" id="MobiDB-lite"/>
    </source>
</evidence>
<comment type="caution">
    <text evidence="2">The sequence shown here is derived from an EMBL/GenBank/DDBJ whole genome shotgun (WGS) entry which is preliminary data.</text>
</comment>
<dbReference type="Proteomes" id="UP000887013">
    <property type="component" value="Unassembled WGS sequence"/>
</dbReference>
<accession>A0A8X6QFM2</accession>
<name>A0A8X6QFM2_NEPPI</name>
<sequence length="84" mass="9098">MLLADRLSFIFSRVHDPSDVQLLAYQRAPLAGEEEDDQPPPTPPPPLPPPSAPVGPPPPRPTEGPKAIPPLDEEAARFVEDCSR</sequence>
<feature type="compositionally biased region" description="Pro residues" evidence="1">
    <location>
        <begin position="39"/>
        <end position="62"/>
    </location>
</feature>
<protein>
    <submittedName>
        <fullName evidence="2">Uncharacterized protein</fullName>
    </submittedName>
</protein>
<organism evidence="2 3">
    <name type="scientific">Nephila pilipes</name>
    <name type="common">Giant wood spider</name>
    <name type="synonym">Nephila maculata</name>
    <dbReference type="NCBI Taxonomy" id="299642"/>
    <lineage>
        <taxon>Eukaryota</taxon>
        <taxon>Metazoa</taxon>
        <taxon>Ecdysozoa</taxon>
        <taxon>Arthropoda</taxon>
        <taxon>Chelicerata</taxon>
        <taxon>Arachnida</taxon>
        <taxon>Araneae</taxon>
        <taxon>Araneomorphae</taxon>
        <taxon>Entelegynae</taxon>
        <taxon>Araneoidea</taxon>
        <taxon>Nephilidae</taxon>
        <taxon>Nephila</taxon>
    </lineage>
</organism>
<evidence type="ECO:0000313" key="3">
    <source>
        <dbReference type="Proteomes" id="UP000887013"/>
    </source>
</evidence>
<dbReference type="EMBL" id="BMAW01079630">
    <property type="protein sequence ID" value="GFU16109.1"/>
    <property type="molecule type" value="Genomic_DNA"/>
</dbReference>
<feature type="region of interest" description="Disordered" evidence="1">
    <location>
        <begin position="25"/>
        <end position="71"/>
    </location>
</feature>
<proteinExistence type="predicted"/>
<gene>
    <name evidence="2" type="ORF">NPIL_28711</name>
</gene>
<keyword evidence="3" id="KW-1185">Reference proteome</keyword>
<reference evidence="2" key="1">
    <citation type="submission" date="2020-08" db="EMBL/GenBank/DDBJ databases">
        <title>Multicomponent nature underlies the extraordinary mechanical properties of spider dragline silk.</title>
        <authorList>
            <person name="Kono N."/>
            <person name="Nakamura H."/>
            <person name="Mori M."/>
            <person name="Yoshida Y."/>
            <person name="Ohtoshi R."/>
            <person name="Malay A.D."/>
            <person name="Moran D.A.P."/>
            <person name="Tomita M."/>
            <person name="Numata K."/>
            <person name="Arakawa K."/>
        </authorList>
    </citation>
    <scope>NUCLEOTIDE SEQUENCE</scope>
</reference>
<evidence type="ECO:0000313" key="2">
    <source>
        <dbReference type="EMBL" id="GFU16109.1"/>
    </source>
</evidence>